<gene>
    <name evidence="3" type="ORF">B0T11DRAFT_300722</name>
</gene>
<evidence type="ECO:0000259" key="2">
    <source>
        <dbReference type="Pfam" id="PF12766"/>
    </source>
</evidence>
<accession>A0A8K0T950</accession>
<dbReference type="OrthoDB" id="5394411at2759"/>
<dbReference type="Pfam" id="PF12766">
    <property type="entry name" value="Pyridox_oxase_2"/>
    <property type="match status" value="1"/>
</dbReference>
<name>A0A8K0T950_9PEZI</name>
<dbReference type="Gene3D" id="2.30.110.10">
    <property type="entry name" value="Electron Transport, Fmn-binding Protein, Chain A"/>
    <property type="match status" value="1"/>
</dbReference>
<reference evidence="3" key="1">
    <citation type="journal article" date="2021" name="Nat. Commun.">
        <title>Genetic determinants of endophytism in the Arabidopsis root mycobiome.</title>
        <authorList>
            <person name="Mesny F."/>
            <person name="Miyauchi S."/>
            <person name="Thiergart T."/>
            <person name="Pickel B."/>
            <person name="Atanasova L."/>
            <person name="Karlsson M."/>
            <person name="Huettel B."/>
            <person name="Barry K.W."/>
            <person name="Haridas S."/>
            <person name="Chen C."/>
            <person name="Bauer D."/>
            <person name="Andreopoulos W."/>
            <person name="Pangilinan J."/>
            <person name="LaButti K."/>
            <person name="Riley R."/>
            <person name="Lipzen A."/>
            <person name="Clum A."/>
            <person name="Drula E."/>
            <person name="Henrissat B."/>
            <person name="Kohler A."/>
            <person name="Grigoriev I.V."/>
            <person name="Martin F.M."/>
            <person name="Hacquard S."/>
        </authorList>
    </citation>
    <scope>NUCLEOTIDE SEQUENCE</scope>
    <source>
        <strain evidence="3">MPI-CAGE-AT-0016</strain>
    </source>
</reference>
<keyword evidence="4" id="KW-1185">Reference proteome</keyword>
<organism evidence="3 4">
    <name type="scientific">Plectosphaerella cucumerina</name>
    <dbReference type="NCBI Taxonomy" id="40658"/>
    <lineage>
        <taxon>Eukaryota</taxon>
        <taxon>Fungi</taxon>
        <taxon>Dikarya</taxon>
        <taxon>Ascomycota</taxon>
        <taxon>Pezizomycotina</taxon>
        <taxon>Sordariomycetes</taxon>
        <taxon>Hypocreomycetidae</taxon>
        <taxon>Glomerellales</taxon>
        <taxon>Plectosphaerellaceae</taxon>
        <taxon>Plectosphaerella</taxon>
    </lineage>
</organism>
<evidence type="ECO:0000313" key="4">
    <source>
        <dbReference type="Proteomes" id="UP000813385"/>
    </source>
</evidence>
<dbReference type="AlphaFoldDB" id="A0A8K0T950"/>
<sequence length="289" mass="31426">MASSSQAAPWRALFLEHVSTMPSPEFTLATIHPGAGGVPATPRARTCVFRGMLASLPVNPKNTASLNPPTRESDLATFTTDVRMHKVPDLFGTATATSGSLGAGGGAHVEAVWWPRETGTQWRLRGAAWLLSDDLDRHEGAAREGESADEADAGARGVREHLLKQMRERSEEETRRAPIPDEQQGQVAEGEWSFAREITAHFGNLSPGMRGTFKNPPPGTPRRPEDGDGSLGQQVTDLEDAAARANFRVVVIVPDEVDQTDLSDPKAPRRYIYRRTDGGAGWEKTEVWP</sequence>
<feature type="region of interest" description="Disordered" evidence="1">
    <location>
        <begin position="201"/>
        <end position="233"/>
    </location>
</feature>
<evidence type="ECO:0000313" key="3">
    <source>
        <dbReference type="EMBL" id="KAH7353605.1"/>
    </source>
</evidence>
<dbReference type="InterPro" id="IPR024624">
    <property type="entry name" value="Pyridox_Oxase_Alr4036_FMN-bd"/>
</dbReference>
<dbReference type="PANTHER" id="PTHR28243">
    <property type="entry name" value="AGL049CP"/>
    <property type="match status" value="1"/>
</dbReference>
<proteinExistence type="predicted"/>
<evidence type="ECO:0000256" key="1">
    <source>
        <dbReference type="SAM" id="MobiDB-lite"/>
    </source>
</evidence>
<feature type="region of interest" description="Disordered" evidence="1">
    <location>
        <begin position="166"/>
        <end position="189"/>
    </location>
</feature>
<dbReference type="InterPro" id="IPR012349">
    <property type="entry name" value="Split_barrel_FMN-bd"/>
</dbReference>
<dbReference type="EMBL" id="JAGPXD010000005">
    <property type="protein sequence ID" value="KAH7353605.1"/>
    <property type="molecule type" value="Genomic_DNA"/>
</dbReference>
<protein>
    <recommendedName>
        <fullName evidence="2">Pyridoxamine 5'-phosphate oxidase Alr4036 family FMN-binding domain-containing protein</fullName>
    </recommendedName>
</protein>
<comment type="caution">
    <text evidence="3">The sequence shown here is derived from an EMBL/GenBank/DDBJ whole genome shotgun (WGS) entry which is preliminary data.</text>
</comment>
<feature type="domain" description="Pyridoxamine 5'-phosphate oxidase Alr4036 family FMN-binding" evidence="2">
    <location>
        <begin position="8"/>
        <end position="131"/>
    </location>
</feature>
<dbReference type="SUPFAM" id="SSF50475">
    <property type="entry name" value="FMN-binding split barrel"/>
    <property type="match status" value="1"/>
</dbReference>
<dbReference type="GO" id="GO:0010181">
    <property type="term" value="F:FMN binding"/>
    <property type="evidence" value="ECO:0007669"/>
    <property type="project" value="InterPro"/>
</dbReference>
<feature type="compositionally biased region" description="Basic and acidic residues" evidence="1">
    <location>
        <begin position="166"/>
        <end position="179"/>
    </location>
</feature>
<dbReference type="Proteomes" id="UP000813385">
    <property type="component" value="Unassembled WGS sequence"/>
</dbReference>
<dbReference type="PANTHER" id="PTHR28243:SF1">
    <property type="entry name" value="PYRIDOXAMINE 5'-PHOSPHATE OXIDASE ALR4036 FAMILY FMN-BINDING DOMAIN-CONTAINING PROTEIN"/>
    <property type="match status" value="1"/>
</dbReference>